<evidence type="ECO:0000313" key="4">
    <source>
        <dbReference type="RefSeq" id="XP_033580791.1"/>
    </source>
</evidence>
<proteinExistence type="predicted"/>
<evidence type="ECO:0000313" key="3">
    <source>
        <dbReference type="Proteomes" id="UP000504636"/>
    </source>
</evidence>
<gene>
    <name evidence="2 4" type="ORF">BDZ99DRAFT_225848</name>
</gene>
<keyword evidence="3" id="KW-1185">Reference proteome</keyword>
<dbReference type="RefSeq" id="XP_033580791.1">
    <property type="nucleotide sequence ID" value="XM_033713474.1"/>
</dbReference>
<dbReference type="AlphaFoldDB" id="A0A6A6Z0T0"/>
<feature type="chain" id="PRO_5044629495" evidence="1">
    <location>
        <begin position="31"/>
        <end position="89"/>
    </location>
</feature>
<accession>A0A6A6Z0T0</accession>
<protein>
    <submittedName>
        <fullName evidence="2 4">Uncharacterized protein</fullName>
    </submittedName>
</protein>
<dbReference type="EMBL" id="MU003695">
    <property type="protein sequence ID" value="KAF2813827.1"/>
    <property type="molecule type" value="Genomic_DNA"/>
</dbReference>
<sequence>MAIRNRGRPPAAGALAVLISLRCPLIKTYAFDLLPHPSLHLDLNHVICRPKEPTTRKGRCSQTGYNPSYQNCAQGFGCQEALEAMGRIS</sequence>
<keyword evidence="1" id="KW-0732">Signal</keyword>
<dbReference type="Proteomes" id="UP000504636">
    <property type="component" value="Unplaced"/>
</dbReference>
<feature type="signal peptide" evidence="1">
    <location>
        <begin position="1"/>
        <end position="30"/>
    </location>
</feature>
<reference evidence="4" key="3">
    <citation type="submission" date="2025-04" db="UniProtKB">
        <authorList>
            <consortium name="RefSeq"/>
        </authorList>
    </citation>
    <scope>IDENTIFICATION</scope>
    <source>
        <strain evidence="4">CBS 304.34</strain>
    </source>
</reference>
<dbReference type="GeneID" id="54454367"/>
<organism evidence="2">
    <name type="scientific">Mytilinidion resinicola</name>
    <dbReference type="NCBI Taxonomy" id="574789"/>
    <lineage>
        <taxon>Eukaryota</taxon>
        <taxon>Fungi</taxon>
        <taxon>Dikarya</taxon>
        <taxon>Ascomycota</taxon>
        <taxon>Pezizomycotina</taxon>
        <taxon>Dothideomycetes</taxon>
        <taxon>Pleosporomycetidae</taxon>
        <taxon>Mytilinidiales</taxon>
        <taxon>Mytilinidiaceae</taxon>
        <taxon>Mytilinidion</taxon>
    </lineage>
</organism>
<evidence type="ECO:0000256" key="1">
    <source>
        <dbReference type="SAM" id="SignalP"/>
    </source>
</evidence>
<reference evidence="4" key="2">
    <citation type="submission" date="2020-04" db="EMBL/GenBank/DDBJ databases">
        <authorList>
            <consortium name="NCBI Genome Project"/>
        </authorList>
    </citation>
    <scope>NUCLEOTIDE SEQUENCE</scope>
    <source>
        <strain evidence="4">CBS 304.34</strain>
    </source>
</reference>
<name>A0A6A6Z0T0_9PEZI</name>
<reference evidence="2 4" key="1">
    <citation type="journal article" date="2020" name="Stud. Mycol.">
        <title>101 Dothideomycetes genomes: a test case for predicting lifestyles and emergence of pathogens.</title>
        <authorList>
            <person name="Haridas S."/>
            <person name="Albert R."/>
            <person name="Binder M."/>
            <person name="Bloem J."/>
            <person name="Labutti K."/>
            <person name="Salamov A."/>
            <person name="Andreopoulos B."/>
            <person name="Baker S."/>
            <person name="Barry K."/>
            <person name="Bills G."/>
            <person name="Bluhm B."/>
            <person name="Cannon C."/>
            <person name="Castanera R."/>
            <person name="Culley D."/>
            <person name="Daum C."/>
            <person name="Ezra D."/>
            <person name="Gonzalez J."/>
            <person name="Henrissat B."/>
            <person name="Kuo A."/>
            <person name="Liang C."/>
            <person name="Lipzen A."/>
            <person name="Lutzoni F."/>
            <person name="Magnuson J."/>
            <person name="Mondo S."/>
            <person name="Nolan M."/>
            <person name="Ohm R."/>
            <person name="Pangilinan J."/>
            <person name="Park H.-J."/>
            <person name="Ramirez L."/>
            <person name="Alfaro M."/>
            <person name="Sun H."/>
            <person name="Tritt A."/>
            <person name="Yoshinaga Y."/>
            <person name="Zwiers L.-H."/>
            <person name="Turgeon B."/>
            <person name="Goodwin S."/>
            <person name="Spatafora J."/>
            <person name="Crous P."/>
            <person name="Grigoriev I."/>
        </authorList>
    </citation>
    <scope>NUCLEOTIDE SEQUENCE</scope>
    <source>
        <strain evidence="2 4">CBS 304.34</strain>
    </source>
</reference>
<evidence type="ECO:0000313" key="2">
    <source>
        <dbReference type="EMBL" id="KAF2813827.1"/>
    </source>
</evidence>